<dbReference type="Pfam" id="PF11238">
    <property type="entry name" value="DUF3039"/>
    <property type="match status" value="1"/>
</dbReference>
<reference evidence="2" key="1">
    <citation type="submission" date="2020-05" db="EMBL/GenBank/DDBJ databases">
        <authorList>
            <person name="Chiriac C."/>
            <person name="Salcher M."/>
            <person name="Ghai R."/>
            <person name="Kavagutti S V."/>
        </authorList>
    </citation>
    <scope>NUCLEOTIDE SEQUENCE</scope>
</reference>
<evidence type="ECO:0000313" key="4">
    <source>
        <dbReference type="EMBL" id="CAB5058184.1"/>
    </source>
</evidence>
<dbReference type="EMBL" id="CAFBNQ010000019">
    <property type="protein sequence ID" value="CAB4953169.1"/>
    <property type="molecule type" value="Genomic_DNA"/>
</dbReference>
<accession>A0A6J6Y6S1</accession>
<protein>
    <submittedName>
        <fullName evidence="2">Unannotated protein</fullName>
    </submittedName>
</protein>
<dbReference type="EMBL" id="CAFAAX010000007">
    <property type="protein sequence ID" value="CAB4803803.1"/>
    <property type="molecule type" value="Genomic_DNA"/>
</dbReference>
<dbReference type="AlphaFoldDB" id="A0A6J6Y6S1"/>
<feature type="compositionally biased region" description="Basic and acidic residues" evidence="1">
    <location>
        <begin position="25"/>
        <end position="36"/>
    </location>
</feature>
<name>A0A6J6Y6S1_9ZZZZ</name>
<feature type="region of interest" description="Disordered" evidence="1">
    <location>
        <begin position="1"/>
        <end position="36"/>
    </location>
</feature>
<dbReference type="EMBL" id="CAFBQR010000005">
    <property type="protein sequence ID" value="CAB5058184.1"/>
    <property type="molecule type" value="Genomic_DNA"/>
</dbReference>
<evidence type="ECO:0000256" key="1">
    <source>
        <dbReference type="SAM" id="MobiDB-lite"/>
    </source>
</evidence>
<sequence>MGIFRKNSPELDGDTDLLTRPQNQQDERLQEDDGGHDRFAHYVKKEKIVESAVTGKAVRALCGKKWIPSRDPEKYPVCPVCKEIYDGLPRNSPDK</sequence>
<proteinExistence type="predicted"/>
<evidence type="ECO:0000313" key="2">
    <source>
        <dbReference type="EMBL" id="CAB4803803.1"/>
    </source>
</evidence>
<evidence type="ECO:0000313" key="3">
    <source>
        <dbReference type="EMBL" id="CAB4953169.1"/>
    </source>
</evidence>
<organism evidence="2">
    <name type="scientific">freshwater metagenome</name>
    <dbReference type="NCBI Taxonomy" id="449393"/>
    <lineage>
        <taxon>unclassified sequences</taxon>
        <taxon>metagenomes</taxon>
        <taxon>ecological metagenomes</taxon>
    </lineage>
</organism>
<dbReference type="InterPro" id="IPR021400">
    <property type="entry name" value="DUF3039"/>
</dbReference>
<gene>
    <name evidence="2" type="ORF">UFOPK3119_00134</name>
    <name evidence="3" type="ORF">UFOPK3861_00314</name>
    <name evidence="4" type="ORF">UFOPK4348_00069</name>
</gene>